<dbReference type="RefSeq" id="WP_133794777.1">
    <property type="nucleotide sequence ID" value="NZ_SOCA01000002.1"/>
</dbReference>
<evidence type="ECO:0000256" key="17">
    <source>
        <dbReference type="PIRSR" id="PIRSR006337-3"/>
    </source>
</evidence>
<name>A0A4R7S4R9_9BACT</name>
<evidence type="ECO:0000256" key="6">
    <source>
        <dbReference type="ARBA" id="ARBA00022490"/>
    </source>
</evidence>
<evidence type="ECO:0000313" key="19">
    <source>
        <dbReference type="EMBL" id="TDU73334.1"/>
    </source>
</evidence>
<evidence type="ECO:0000256" key="13">
    <source>
        <dbReference type="NCBIfam" id="TIGR02402"/>
    </source>
</evidence>
<evidence type="ECO:0000256" key="14">
    <source>
        <dbReference type="PIRNR" id="PIRNR006337"/>
    </source>
</evidence>
<dbReference type="PANTHER" id="PTHR43651">
    <property type="entry name" value="1,4-ALPHA-GLUCAN-BRANCHING ENZYME"/>
    <property type="match status" value="1"/>
</dbReference>
<dbReference type="InterPro" id="IPR044901">
    <property type="entry name" value="Trehalose_TreZ_E-set_sf"/>
</dbReference>
<evidence type="ECO:0000256" key="16">
    <source>
        <dbReference type="PIRSR" id="PIRSR006337-2"/>
    </source>
</evidence>
<evidence type="ECO:0000256" key="9">
    <source>
        <dbReference type="ARBA" id="ARBA00023295"/>
    </source>
</evidence>
<comment type="catalytic activity">
    <reaction evidence="12 14">
        <text>hydrolysis of (1-&gt;4)-alpha-D-glucosidic linkage in 4-alpha-D-[(1-&gt;4)-alpha-D-glucanosyl]n trehalose to yield trehalose and (1-&gt;4)-alpha-D-glucan.</text>
        <dbReference type="EC" id="3.2.1.141"/>
    </reaction>
</comment>
<comment type="caution">
    <text evidence="19">The sequence shown here is derived from an EMBL/GenBank/DDBJ whole genome shotgun (WGS) entry which is preliminary data.</text>
</comment>
<dbReference type="Pfam" id="PF00128">
    <property type="entry name" value="Alpha-amylase"/>
    <property type="match status" value="1"/>
</dbReference>
<evidence type="ECO:0000256" key="1">
    <source>
        <dbReference type="ARBA" id="ARBA00004496"/>
    </source>
</evidence>
<organism evidence="19 20">
    <name type="scientific">Prosthecobacter fusiformis</name>
    <dbReference type="NCBI Taxonomy" id="48464"/>
    <lineage>
        <taxon>Bacteria</taxon>
        <taxon>Pseudomonadati</taxon>
        <taxon>Verrucomicrobiota</taxon>
        <taxon>Verrucomicrobiia</taxon>
        <taxon>Verrucomicrobiales</taxon>
        <taxon>Verrucomicrobiaceae</taxon>
        <taxon>Prosthecobacter</taxon>
    </lineage>
</organism>
<feature type="active site" description="Proton donor" evidence="15">
    <location>
        <position position="341"/>
    </location>
</feature>
<dbReference type="InterPro" id="IPR012768">
    <property type="entry name" value="Trehalose_TreZ"/>
</dbReference>
<gene>
    <name evidence="19" type="ORF">EI77_01804</name>
</gene>
<reference evidence="19 20" key="1">
    <citation type="submission" date="2019-03" db="EMBL/GenBank/DDBJ databases">
        <title>Genomic Encyclopedia of Archaeal and Bacterial Type Strains, Phase II (KMG-II): from individual species to whole genera.</title>
        <authorList>
            <person name="Goeker M."/>
        </authorList>
    </citation>
    <scope>NUCLEOTIDE SEQUENCE [LARGE SCALE GENOMIC DNA]</scope>
    <source>
        <strain evidence="19 20">ATCC 25309</strain>
    </source>
</reference>
<proteinExistence type="inferred from homology"/>
<keyword evidence="8" id="KW-0119">Carbohydrate metabolism</keyword>
<evidence type="ECO:0000313" key="20">
    <source>
        <dbReference type="Proteomes" id="UP000295662"/>
    </source>
</evidence>
<feature type="site" description="Transition state stabilizer" evidence="17">
    <location>
        <position position="436"/>
    </location>
</feature>
<dbReference type="InterPro" id="IPR006047">
    <property type="entry name" value="GH13_cat_dom"/>
</dbReference>
<dbReference type="Gene3D" id="3.20.20.80">
    <property type="entry name" value="Glycosidases"/>
    <property type="match status" value="1"/>
</dbReference>
<feature type="binding site" evidence="16">
    <location>
        <begin position="308"/>
        <end position="313"/>
    </location>
    <ligand>
        <name>substrate</name>
    </ligand>
</feature>
<dbReference type="PANTHER" id="PTHR43651:SF11">
    <property type="entry name" value="MALTO-OLIGOSYLTREHALOSE TREHALOHYDROLASE"/>
    <property type="match status" value="1"/>
</dbReference>
<dbReference type="PIRSF" id="PIRSF006337">
    <property type="entry name" value="Trehalose_TreZ"/>
    <property type="match status" value="1"/>
</dbReference>
<dbReference type="CDD" id="cd02853">
    <property type="entry name" value="E_set_MTHase_like_N"/>
    <property type="match status" value="1"/>
</dbReference>
<protein>
    <recommendedName>
        <fullName evidence="5 13">Malto-oligosyltrehalose trehalohydrolase</fullName>
        <shortName evidence="14">MTHase</shortName>
        <ecNumber evidence="4 13">3.2.1.141</ecNumber>
    </recommendedName>
    <alternativeName>
        <fullName evidence="11 14">4-alpha-D-((1-&gt;4)-alpha-D-glucano)trehalose trehalohydrolase</fullName>
    </alternativeName>
    <alternativeName>
        <fullName evidence="10 14">Maltooligosyl trehalose trehalohydrolase</fullName>
    </alternativeName>
</protein>
<evidence type="ECO:0000256" key="7">
    <source>
        <dbReference type="ARBA" id="ARBA00022801"/>
    </source>
</evidence>
<keyword evidence="7 14" id="KW-0378">Hydrolase</keyword>
<dbReference type="SMART" id="SM00642">
    <property type="entry name" value="Aamy"/>
    <property type="match status" value="1"/>
</dbReference>
<dbReference type="EC" id="3.2.1.141" evidence="4 13"/>
<feature type="binding site" evidence="16">
    <location>
        <begin position="366"/>
        <end position="370"/>
    </location>
    <ligand>
        <name>substrate</name>
    </ligand>
</feature>
<dbReference type="UniPathway" id="UPA00299"/>
<feature type="active site" description="Nucleophile" evidence="15">
    <location>
        <position position="310"/>
    </location>
</feature>
<dbReference type="GO" id="GO:0005992">
    <property type="term" value="P:trehalose biosynthetic process"/>
    <property type="evidence" value="ECO:0007669"/>
    <property type="project" value="UniProtKB-UniRule"/>
</dbReference>
<evidence type="ECO:0000256" key="3">
    <source>
        <dbReference type="ARBA" id="ARBA00008061"/>
    </source>
</evidence>
<feature type="domain" description="Glycosyl hydrolase family 13 catalytic" evidence="18">
    <location>
        <begin position="163"/>
        <end position="553"/>
    </location>
</feature>
<dbReference type="Gene3D" id="1.10.10.760">
    <property type="entry name" value="E-set domains of sugar-utilizing enzymes"/>
    <property type="match status" value="1"/>
</dbReference>
<keyword evidence="20" id="KW-1185">Reference proteome</keyword>
<dbReference type="InterPro" id="IPR017853">
    <property type="entry name" value="GH"/>
</dbReference>
<dbReference type="Proteomes" id="UP000295662">
    <property type="component" value="Unassembled WGS sequence"/>
</dbReference>
<comment type="subcellular location">
    <subcellularLocation>
        <location evidence="1 15">Cytoplasm</location>
    </subcellularLocation>
</comment>
<dbReference type="SUPFAM" id="SSF51445">
    <property type="entry name" value="(Trans)glycosidases"/>
    <property type="match status" value="1"/>
</dbReference>
<evidence type="ECO:0000256" key="5">
    <source>
        <dbReference type="ARBA" id="ARBA00015938"/>
    </source>
</evidence>
<evidence type="ECO:0000256" key="11">
    <source>
        <dbReference type="ARBA" id="ARBA00033284"/>
    </source>
</evidence>
<dbReference type="GO" id="GO:0005737">
    <property type="term" value="C:cytoplasm"/>
    <property type="evidence" value="ECO:0007669"/>
    <property type="project" value="UniProtKB-SubCell"/>
</dbReference>
<keyword evidence="9 14" id="KW-0326">Glycosidase</keyword>
<evidence type="ECO:0000259" key="18">
    <source>
        <dbReference type="SMART" id="SM00642"/>
    </source>
</evidence>
<evidence type="ECO:0000256" key="10">
    <source>
        <dbReference type="ARBA" id="ARBA00032057"/>
    </source>
</evidence>
<accession>A0A4R7S4R9</accession>
<dbReference type="EMBL" id="SOCA01000002">
    <property type="protein sequence ID" value="TDU73334.1"/>
    <property type="molecule type" value="Genomic_DNA"/>
</dbReference>
<feature type="binding site" evidence="16">
    <location>
        <begin position="435"/>
        <end position="440"/>
    </location>
    <ligand>
        <name>substrate</name>
    </ligand>
</feature>
<dbReference type="Gene3D" id="2.60.40.10">
    <property type="entry name" value="Immunoglobulins"/>
    <property type="match status" value="1"/>
</dbReference>
<dbReference type="InterPro" id="IPR013783">
    <property type="entry name" value="Ig-like_fold"/>
</dbReference>
<sequence>MLPPQPASTPLPWELPSGHRERIRNLAQQTLLEGSILPVEEISNLQTWQLPFGANVSAAGVEYRVWAPAQLGLELHIETASGDARILPMLPDGKGYHHVTDGEGQAGDRYACKLADGSLQPDPASRFQPAGVHGYSQVVDPATYSWKDQTWERPAFRDLVLYELHVGTFTQEGSFLSAIAKLADLQKLGINAIEIMPLADFAGKRNWGYDGVFIYAPANAYGTPDDLRALVDAAHAHGIAVILDVVYNHVGPDGSSLAAFSPAYFDPERPTPWGMSFNFDGVGSAAVREYFASNPLYWMHEFHMDGFRLDATHAMNDTSKRHILTEIAARIHSLGGYVIAEDERNSARLIEPEDKGGYGLDAVWADDFHHSVRVGQTREQYAYLQNFSGSLEETVDTLKHGWRFRGQILAPGRVARGTEVSHVAPSSLIHCISNHDQSGNRAFGERVSASISLDSYRAISMLLCLSPYTPMFFMGQEWAASTPFLFFTDHHPGLGQLVTDGRRREFSAFPEFNDPATLNDIPDPQSVETFLRSKLDWNETLLPAHAGVLELYRQCLLLRKSQAAFRPQTRQGWDVGAMQRGVAYIRYDDWGTSYLLLFHLWPEEDLVQLDLEHLPWMQQGSPWEFLISSNDVAFGGAGCSLSGKDSTYVFGGAETLLLRSPPGF</sequence>
<dbReference type="CDD" id="cd11325">
    <property type="entry name" value="AmyAc_GTHase"/>
    <property type="match status" value="1"/>
</dbReference>
<comment type="pathway">
    <text evidence="2 14">Glycan biosynthesis; trehalose biosynthesis.</text>
</comment>
<dbReference type="AlphaFoldDB" id="A0A4R7S4R9"/>
<evidence type="ECO:0000256" key="4">
    <source>
        <dbReference type="ARBA" id="ARBA00012268"/>
    </source>
</evidence>
<evidence type="ECO:0000256" key="12">
    <source>
        <dbReference type="ARBA" id="ARBA00034013"/>
    </source>
</evidence>
<dbReference type="OrthoDB" id="9800174at2"/>
<dbReference type="GO" id="GO:0033942">
    <property type="term" value="F:4-alpha-D-(1-&gt;4)-alpha-D-glucanotrehalose trehalohydrolase activity"/>
    <property type="evidence" value="ECO:0007669"/>
    <property type="project" value="UniProtKB-EC"/>
</dbReference>
<dbReference type="NCBIfam" id="TIGR02402">
    <property type="entry name" value="trehalose_TreZ"/>
    <property type="match status" value="1"/>
</dbReference>
<comment type="similarity">
    <text evidence="3 14">Belongs to the glycosyl hydrolase 13 family.</text>
</comment>
<dbReference type="SUPFAM" id="SSF81296">
    <property type="entry name" value="E set domains"/>
    <property type="match status" value="1"/>
</dbReference>
<evidence type="ECO:0000256" key="15">
    <source>
        <dbReference type="PIRSR" id="PIRSR006337-1"/>
    </source>
</evidence>
<evidence type="ECO:0000256" key="2">
    <source>
        <dbReference type="ARBA" id="ARBA00005199"/>
    </source>
</evidence>
<keyword evidence="6" id="KW-0963">Cytoplasm</keyword>
<dbReference type="InterPro" id="IPR014756">
    <property type="entry name" value="Ig_E-set"/>
</dbReference>
<evidence type="ECO:0000256" key="8">
    <source>
        <dbReference type="ARBA" id="ARBA00023277"/>
    </source>
</evidence>